<feature type="transmembrane region" description="Helical" evidence="6">
    <location>
        <begin position="38"/>
        <end position="57"/>
    </location>
</feature>
<feature type="transmembrane region" description="Helical" evidence="6">
    <location>
        <begin position="340"/>
        <end position="358"/>
    </location>
</feature>
<evidence type="ECO:0000256" key="2">
    <source>
        <dbReference type="ARBA" id="ARBA00022692"/>
    </source>
</evidence>
<dbReference type="RefSeq" id="WP_220143321.1">
    <property type="nucleotide sequence ID" value="NZ_JAHXZI010000003.1"/>
</dbReference>
<sequence>MGARGAVALQYAAAGALTAFWGASLPAFDARLDLGAARLGAILMALAVGALVAMPVAGRLADRWTGRRLLRLSAPAAALALAGPALAGSAGTLAISAIGLGMLLGVLNVALTVQAVAVERAAGRPVMATMHGIWTLGAVAGGGAVATGQWAGAGVRVLLVAGAVTLATGMAAAGRGLVEASTSRTPEAGTHAGKADPVPIRPALLVALGLLGAAAFVAEAAATDWAGFHATRVLSADAATGSLAYTLFLAAMTAVRFVGDAARSRLGVGRTIRLAGCTATAGFGLVLLTGELHIDGSAQAGCALAGWALTGAGVAVVWPVVASVLGAGGGPARQLSTVTTISYGGGLVAPALLGFVAARASLPVALLIPAALVVAISVGAPAVLAATMPGHRPPAGTRRRPVLPHRPVPHTQRDPRTRPVLQEQLVDTKGSAQ</sequence>
<feature type="transmembrane region" description="Helical" evidence="6">
    <location>
        <begin position="69"/>
        <end position="87"/>
    </location>
</feature>
<feature type="transmembrane region" description="Helical" evidence="6">
    <location>
        <begin position="304"/>
        <end position="328"/>
    </location>
</feature>
<dbReference type="PANTHER" id="PTHR23514:SF13">
    <property type="entry name" value="INNER MEMBRANE PROTEIN YBJJ"/>
    <property type="match status" value="1"/>
</dbReference>
<comment type="caution">
    <text evidence="7">The sequence shown here is derived from an EMBL/GenBank/DDBJ whole genome shotgun (WGS) entry which is preliminary data.</text>
</comment>
<feature type="transmembrane region" description="Helical" evidence="6">
    <location>
        <begin position="238"/>
        <end position="259"/>
    </location>
</feature>
<dbReference type="SUPFAM" id="SSF103473">
    <property type="entry name" value="MFS general substrate transporter"/>
    <property type="match status" value="1"/>
</dbReference>
<feature type="transmembrane region" description="Helical" evidence="6">
    <location>
        <begin position="364"/>
        <end position="390"/>
    </location>
</feature>
<organism evidence="7 8">
    <name type="scientific">Actinoplanes hulinensis</name>
    <dbReference type="NCBI Taxonomy" id="1144547"/>
    <lineage>
        <taxon>Bacteria</taxon>
        <taxon>Bacillati</taxon>
        <taxon>Actinomycetota</taxon>
        <taxon>Actinomycetes</taxon>
        <taxon>Micromonosporales</taxon>
        <taxon>Micromonosporaceae</taxon>
        <taxon>Actinoplanes</taxon>
    </lineage>
</organism>
<dbReference type="PANTHER" id="PTHR23514">
    <property type="entry name" value="BYPASS OF STOP CODON PROTEIN 6"/>
    <property type="match status" value="1"/>
</dbReference>
<keyword evidence="3 6" id="KW-1133">Transmembrane helix</keyword>
<keyword evidence="4 6" id="KW-0472">Membrane</keyword>
<feature type="transmembrane region" description="Helical" evidence="6">
    <location>
        <begin position="157"/>
        <end position="178"/>
    </location>
</feature>
<dbReference type="EMBL" id="JAHXZI010000003">
    <property type="protein sequence ID" value="MBW6433417.1"/>
    <property type="molecule type" value="Genomic_DNA"/>
</dbReference>
<evidence type="ECO:0000256" key="3">
    <source>
        <dbReference type="ARBA" id="ARBA00022989"/>
    </source>
</evidence>
<dbReference type="InterPro" id="IPR051788">
    <property type="entry name" value="MFS_Transporter"/>
</dbReference>
<dbReference type="InterPro" id="IPR036259">
    <property type="entry name" value="MFS_trans_sf"/>
</dbReference>
<protein>
    <submittedName>
        <fullName evidence="7">MFS transporter</fullName>
    </submittedName>
</protein>
<proteinExistence type="predicted"/>
<feature type="transmembrane region" description="Helical" evidence="6">
    <location>
        <begin position="93"/>
        <end position="118"/>
    </location>
</feature>
<keyword evidence="2 6" id="KW-0812">Transmembrane</keyword>
<dbReference type="Gene3D" id="1.20.1250.20">
    <property type="entry name" value="MFS general substrate transporter like domains"/>
    <property type="match status" value="1"/>
</dbReference>
<feature type="transmembrane region" description="Helical" evidence="6">
    <location>
        <begin position="271"/>
        <end position="292"/>
    </location>
</feature>
<name>A0ABS7AXJ7_9ACTN</name>
<gene>
    <name evidence="7" type="ORF">KZ829_06625</name>
</gene>
<evidence type="ECO:0000256" key="5">
    <source>
        <dbReference type="SAM" id="MobiDB-lite"/>
    </source>
</evidence>
<evidence type="ECO:0000313" key="7">
    <source>
        <dbReference type="EMBL" id="MBW6433417.1"/>
    </source>
</evidence>
<dbReference type="Proteomes" id="UP001519863">
    <property type="component" value="Unassembled WGS sequence"/>
</dbReference>
<feature type="transmembrane region" description="Helical" evidence="6">
    <location>
        <begin position="130"/>
        <end position="151"/>
    </location>
</feature>
<accession>A0ABS7AXJ7</accession>
<evidence type="ECO:0000256" key="4">
    <source>
        <dbReference type="ARBA" id="ARBA00023136"/>
    </source>
</evidence>
<feature type="region of interest" description="Disordered" evidence="5">
    <location>
        <begin position="388"/>
        <end position="433"/>
    </location>
</feature>
<keyword evidence="8" id="KW-1185">Reference proteome</keyword>
<reference evidence="7 8" key="1">
    <citation type="journal article" date="2013" name="Antonie Van Leeuwenhoek">
        <title>Actinoplanes hulinensis sp. nov., a novel actinomycete isolated from soybean root (Glycine max (L.) Merr).</title>
        <authorList>
            <person name="Shen Y."/>
            <person name="Liu C."/>
            <person name="Wang X."/>
            <person name="Zhao J."/>
            <person name="Jia F."/>
            <person name="Zhang Y."/>
            <person name="Wang L."/>
            <person name="Yang D."/>
            <person name="Xiang W."/>
        </authorList>
    </citation>
    <scope>NUCLEOTIDE SEQUENCE [LARGE SCALE GENOMIC DNA]</scope>
    <source>
        <strain evidence="7 8">NEAU-M9</strain>
    </source>
</reference>
<comment type="subcellular location">
    <subcellularLocation>
        <location evidence="1">Membrane</location>
        <topology evidence="1">Multi-pass membrane protein</topology>
    </subcellularLocation>
</comment>
<evidence type="ECO:0000313" key="8">
    <source>
        <dbReference type="Proteomes" id="UP001519863"/>
    </source>
</evidence>
<evidence type="ECO:0000256" key="1">
    <source>
        <dbReference type="ARBA" id="ARBA00004141"/>
    </source>
</evidence>
<evidence type="ECO:0000256" key="6">
    <source>
        <dbReference type="SAM" id="Phobius"/>
    </source>
</evidence>
<feature type="transmembrane region" description="Helical" evidence="6">
    <location>
        <begin position="198"/>
        <end position="218"/>
    </location>
</feature>